<evidence type="ECO:0000313" key="2">
    <source>
        <dbReference type="EMBL" id="MFD2937173.1"/>
    </source>
</evidence>
<name>A0ABW6ARX4_9BACT</name>
<proteinExistence type="predicted"/>
<dbReference type="Proteomes" id="UP001597512">
    <property type="component" value="Unassembled WGS sequence"/>
</dbReference>
<dbReference type="InterPro" id="IPR011990">
    <property type="entry name" value="TPR-like_helical_dom_sf"/>
</dbReference>
<comment type="caution">
    <text evidence="2">The sequence shown here is derived from an EMBL/GenBank/DDBJ whole genome shotgun (WGS) entry which is preliminary data.</text>
</comment>
<reference evidence="3" key="1">
    <citation type="journal article" date="2019" name="Int. J. Syst. Evol. Microbiol.">
        <title>The Global Catalogue of Microorganisms (GCM) 10K type strain sequencing project: providing services to taxonomists for standard genome sequencing and annotation.</title>
        <authorList>
            <consortium name="The Broad Institute Genomics Platform"/>
            <consortium name="The Broad Institute Genome Sequencing Center for Infectious Disease"/>
            <person name="Wu L."/>
            <person name="Ma J."/>
        </authorList>
    </citation>
    <scope>NUCLEOTIDE SEQUENCE [LARGE SCALE GENOMIC DNA]</scope>
    <source>
        <strain evidence="3">KCTC 52490</strain>
    </source>
</reference>
<protein>
    <submittedName>
        <fullName evidence="2">Tetratricopeptide repeat protein</fullName>
    </submittedName>
</protein>
<gene>
    <name evidence="2" type="ORF">ACFS25_25555</name>
</gene>
<accession>A0ABW6ARX4</accession>
<feature type="signal peptide" evidence="1">
    <location>
        <begin position="1"/>
        <end position="20"/>
    </location>
</feature>
<organism evidence="2 3">
    <name type="scientific">Spirosoma flavum</name>
    <dbReference type="NCBI Taxonomy" id="2048557"/>
    <lineage>
        <taxon>Bacteria</taxon>
        <taxon>Pseudomonadati</taxon>
        <taxon>Bacteroidota</taxon>
        <taxon>Cytophagia</taxon>
        <taxon>Cytophagales</taxon>
        <taxon>Cytophagaceae</taxon>
        <taxon>Spirosoma</taxon>
    </lineage>
</organism>
<dbReference type="EMBL" id="JBHUOM010000023">
    <property type="protein sequence ID" value="MFD2937173.1"/>
    <property type="molecule type" value="Genomic_DNA"/>
</dbReference>
<keyword evidence="1" id="KW-0732">Signal</keyword>
<dbReference type="RefSeq" id="WP_381506710.1">
    <property type="nucleotide sequence ID" value="NZ_JBHUOM010000023.1"/>
</dbReference>
<dbReference type="SUPFAM" id="SSF48452">
    <property type="entry name" value="TPR-like"/>
    <property type="match status" value="1"/>
</dbReference>
<evidence type="ECO:0000313" key="3">
    <source>
        <dbReference type="Proteomes" id="UP001597512"/>
    </source>
</evidence>
<keyword evidence="3" id="KW-1185">Reference proteome</keyword>
<evidence type="ECO:0000256" key="1">
    <source>
        <dbReference type="SAM" id="SignalP"/>
    </source>
</evidence>
<feature type="chain" id="PRO_5046244511" evidence="1">
    <location>
        <begin position="21"/>
        <end position="485"/>
    </location>
</feature>
<sequence>MKRISILFAVASLWFAPAMAQNARSPLQAVHYIKLANTLREVDKSQESISLLLRAMPAVQSKNLYWEAVTNELLGLSYNDIKDTTTALRYLERARTQYTNLKYVASGWGVNEVIRKISGKNMYAGIQVSTTGVQVAIFKTKYESDFYEKEIKTIVEIPSSPLLYADASNSFKVGQDALRIGLDSIRRYNIPNERIFIVFSSDVEENLARRTQRRQILYQQLSQVLPNTTLRIDTTLTPAREAELFTIGTLPRKVWATTSALNLGSTRTEGGYFDKDASRQNYTNANKAFHEISLPIGVNTLVSRIEGKRSMNMDAYKREAQRVIKTIADSVFKSNVNSKDLGFQQRRTVGIGGDIALALVTYLYPDKAGLTAVPISADDAERFKQAVLSDYKTLIQPNLRSITNPSVRNRAEKDVSTLQAQVDEKQLVAGALWLSAVMNSYSSPSSPKRFVFVRNSGVSWVTGKFLETINNEYESTIAKGAMYTR</sequence>